<evidence type="ECO:0000313" key="10">
    <source>
        <dbReference type="EMBL" id="GGB77804.1"/>
    </source>
</evidence>
<evidence type="ECO:0000256" key="2">
    <source>
        <dbReference type="ARBA" id="ARBA00013161"/>
    </source>
</evidence>
<keyword evidence="5 9" id="KW-0067">ATP-binding</keyword>
<dbReference type="InterPro" id="IPR050203">
    <property type="entry name" value="Trp-tRNA_synthetase"/>
</dbReference>
<evidence type="ECO:0000256" key="7">
    <source>
        <dbReference type="ARBA" id="ARBA00023146"/>
    </source>
</evidence>
<keyword evidence="7 9" id="KW-0030">Aminoacyl-tRNA synthetase</keyword>
<sequence length="340" mass="38208">MFIPKTVTFAKKHNKLHMAKILTGIQSTGTPHLGNLLGAILPAVEMANNPDNESFLFIADLHSTTQIKDGKTLRENTYSVAATWLACGLDINRVIFYRQSDVPQVTELSWYLSCFFPYQRLTLAHSFKDKADRLEDVNAGLFTYPMLMAADILLYDAEKVPVGKDQIQHIEITRDVASRFNHQMGETFVLPEAITSDVTKIVPGTDGNKMSKSANNYINLFQTDKKLRKQIMGIETDSTPLEEPKNPDTCNVFTLYKLLATEAQTEEMREKYLAGGFGYGHAKQALFELIVEKFGTVREKYNYYMENLEEVDAALKVGADKASVIANGVLARVREKLGYL</sequence>
<evidence type="ECO:0000256" key="3">
    <source>
        <dbReference type="ARBA" id="ARBA00022598"/>
    </source>
</evidence>
<evidence type="ECO:0000256" key="9">
    <source>
        <dbReference type="RuleBase" id="RU363036"/>
    </source>
</evidence>
<dbReference type="CDD" id="cd00806">
    <property type="entry name" value="TrpRS_core"/>
    <property type="match status" value="1"/>
</dbReference>
<reference evidence="11" key="1">
    <citation type="journal article" date="2019" name="Int. J. Syst. Evol. Microbiol.">
        <title>The Global Catalogue of Microorganisms (GCM) 10K type strain sequencing project: providing services to taxonomists for standard genome sequencing and annotation.</title>
        <authorList>
            <consortium name="The Broad Institute Genomics Platform"/>
            <consortium name="The Broad Institute Genome Sequencing Center for Infectious Disease"/>
            <person name="Wu L."/>
            <person name="Ma J."/>
        </authorList>
    </citation>
    <scope>NUCLEOTIDE SEQUENCE [LARGE SCALE GENOMIC DNA]</scope>
    <source>
        <strain evidence="11">CGMCC 1.15461</strain>
    </source>
</reference>
<dbReference type="PRINTS" id="PR01039">
    <property type="entry name" value="TRNASYNTHTRP"/>
</dbReference>
<proteinExistence type="inferred from homology"/>
<dbReference type="Proteomes" id="UP000615760">
    <property type="component" value="Unassembled WGS sequence"/>
</dbReference>
<organism evidence="10 11">
    <name type="scientific">Flavobacterium suaedae</name>
    <dbReference type="NCBI Taxonomy" id="1767027"/>
    <lineage>
        <taxon>Bacteria</taxon>
        <taxon>Pseudomonadati</taxon>
        <taxon>Bacteroidota</taxon>
        <taxon>Flavobacteriia</taxon>
        <taxon>Flavobacteriales</taxon>
        <taxon>Flavobacteriaceae</taxon>
        <taxon>Flavobacterium</taxon>
    </lineage>
</organism>
<dbReference type="Pfam" id="PF00579">
    <property type="entry name" value="tRNA-synt_1b"/>
    <property type="match status" value="1"/>
</dbReference>
<name>A0ABQ1JUX9_9FLAO</name>
<keyword evidence="4 9" id="KW-0547">Nucleotide-binding</keyword>
<protein>
    <recommendedName>
        <fullName evidence="2 8">Tryptophan--tRNA ligase</fullName>
        <ecNumber evidence="2 8">6.1.1.2</ecNumber>
    </recommendedName>
</protein>
<gene>
    <name evidence="10" type="primary">trpS</name>
    <name evidence="10" type="ORF">GCM10007424_17360</name>
</gene>
<comment type="similarity">
    <text evidence="1 9">Belongs to the class-I aminoacyl-tRNA synthetase family.</text>
</comment>
<dbReference type="GO" id="GO:0016874">
    <property type="term" value="F:ligase activity"/>
    <property type="evidence" value="ECO:0007669"/>
    <property type="project" value="UniProtKB-KW"/>
</dbReference>
<dbReference type="Gene3D" id="3.40.50.620">
    <property type="entry name" value="HUPs"/>
    <property type="match status" value="1"/>
</dbReference>
<dbReference type="SUPFAM" id="SSF52374">
    <property type="entry name" value="Nucleotidylyl transferase"/>
    <property type="match status" value="1"/>
</dbReference>
<evidence type="ECO:0000256" key="1">
    <source>
        <dbReference type="ARBA" id="ARBA00005594"/>
    </source>
</evidence>
<dbReference type="Gene3D" id="1.10.240.10">
    <property type="entry name" value="Tyrosyl-Transfer RNA Synthetase"/>
    <property type="match status" value="1"/>
</dbReference>
<evidence type="ECO:0000313" key="11">
    <source>
        <dbReference type="Proteomes" id="UP000615760"/>
    </source>
</evidence>
<dbReference type="PANTHER" id="PTHR43766">
    <property type="entry name" value="TRYPTOPHAN--TRNA LIGASE, MITOCHONDRIAL"/>
    <property type="match status" value="1"/>
</dbReference>
<dbReference type="EMBL" id="BMJE01000004">
    <property type="protein sequence ID" value="GGB77804.1"/>
    <property type="molecule type" value="Genomic_DNA"/>
</dbReference>
<evidence type="ECO:0000256" key="8">
    <source>
        <dbReference type="NCBIfam" id="TIGR00233"/>
    </source>
</evidence>
<dbReference type="InterPro" id="IPR002305">
    <property type="entry name" value="aa-tRNA-synth_Ic"/>
</dbReference>
<keyword evidence="11" id="KW-1185">Reference proteome</keyword>
<dbReference type="InterPro" id="IPR002306">
    <property type="entry name" value="Trp-tRNA-ligase"/>
</dbReference>
<evidence type="ECO:0000256" key="6">
    <source>
        <dbReference type="ARBA" id="ARBA00022917"/>
    </source>
</evidence>
<keyword evidence="6 9" id="KW-0648">Protein biosynthesis</keyword>
<dbReference type="PANTHER" id="PTHR43766:SF1">
    <property type="entry name" value="TRYPTOPHAN--TRNA LIGASE, MITOCHONDRIAL"/>
    <property type="match status" value="1"/>
</dbReference>
<dbReference type="NCBIfam" id="TIGR00233">
    <property type="entry name" value="trpS"/>
    <property type="match status" value="1"/>
</dbReference>
<dbReference type="EC" id="6.1.1.2" evidence="2 8"/>
<comment type="caution">
    <text evidence="10">The sequence shown here is derived from an EMBL/GenBank/DDBJ whole genome shotgun (WGS) entry which is preliminary data.</text>
</comment>
<keyword evidence="3 9" id="KW-0436">Ligase</keyword>
<evidence type="ECO:0000256" key="4">
    <source>
        <dbReference type="ARBA" id="ARBA00022741"/>
    </source>
</evidence>
<evidence type="ECO:0000256" key="5">
    <source>
        <dbReference type="ARBA" id="ARBA00022840"/>
    </source>
</evidence>
<dbReference type="InterPro" id="IPR014729">
    <property type="entry name" value="Rossmann-like_a/b/a_fold"/>
</dbReference>
<accession>A0ABQ1JUX9</accession>